<accession>A0A1I4SGH6</accession>
<protein>
    <submittedName>
        <fullName evidence="5">Amino acid/amide ABC transporter substrate-binding protein, HAAT family</fullName>
    </submittedName>
</protein>
<dbReference type="RefSeq" id="WP_425434252.1">
    <property type="nucleotide sequence ID" value="NZ_FOUE01000005.1"/>
</dbReference>
<dbReference type="AlphaFoldDB" id="A0A1I4SGH6"/>
<evidence type="ECO:0000259" key="4">
    <source>
        <dbReference type="Pfam" id="PF13458"/>
    </source>
</evidence>
<sequence>MPYPVDRLSTPALRLLTTFALVMLPWLSAQAANDALDVRIGYIQWVPDRGPVLSNVIPEPEDAGLQGAQLAIADNNTTGRFLNQHYQLESDIAASPEDALAAMDRMLAEGLTLFVVRAPADTLLALTEKAGDQALVFNAGAQDNVLRQQECPTQLLHTIPSYAMITDALAQWLNQRRWRDVLLITGTTDEDQQWAASFRRAAQRFGVTIVADKPWTFEADLRRTASRELPLFTQTDDEYDAVVVADVRGDFGEYVPFNTWLPRPVVGTQGMTPLTWHQVVESWGAAQLHSRFNEQAERHMNSEDYAAWAAVRSIGTAVTQLSDSDASDIRAFLFSDKFQLAAFKGRKLSYRGWNGQLRQPIPLVHPRGLVATAPIEGFIHPNTEMDTLGFDEPESTCDIQP</sequence>
<dbReference type="NCBIfam" id="TIGR03863">
    <property type="entry name" value="PQQ_ABC_bind"/>
    <property type="match status" value="1"/>
</dbReference>
<feature type="chain" id="PRO_5011676368" evidence="3">
    <location>
        <begin position="32"/>
        <end position="401"/>
    </location>
</feature>
<dbReference type="PANTHER" id="PTHR30483">
    <property type="entry name" value="LEUCINE-SPECIFIC-BINDING PROTEIN"/>
    <property type="match status" value="1"/>
</dbReference>
<evidence type="ECO:0000256" key="2">
    <source>
        <dbReference type="ARBA" id="ARBA00022729"/>
    </source>
</evidence>
<dbReference type="SUPFAM" id="SSF53822">
    <property type="entry name" value="Periplasmic binding protein-like I"/>
    <property type="match status" value="1"/>
</dbReference>
<dbReference type="STRING" id="488535.SAMN04487963_3208"/>
<dbReference type="Pfam" id="PF13458">
    <property type="entry name" value="Peripla_BP_6"/>
    <property type="match status" value="1"/>
</dbReference>
<dbReference type="PANTHER" id="PTHR30483:SF6">
    <property type="entry name" value="PERIPLASMIC BINDING PROTEIN OF ABC TRANSPORTER FOR NATURAL AMINO ACIDS"/>
    <property type="match status" value="1"/>
</dbReference>
<evidence type="ECO:0000313" key="5">
    <source>
        <dbReference type="EMBL" id="SFM63575.1"/>
    </source>
</evidence>
<feature type="signal peptide" evidence="3">
    <location>
        <begin position="1"/>
        <end position="31"/>
    </location>
</feature>
<evidence type="ECO:0000313" key="6">
    <source>
        <dbReference type="Proteomes" id="UP000198519"/>
    </source>
</evidence>
<reference evidence="6" key="1">
    <citation type="submission" date="2016-10" db="EMBL/GenBank/DDBJ databases">
        <authorList>
            <person name="Varghese N."/>
            <person name="Submissions S."/>
        </authorList>
    </citation>
    <scope>NUCLEOTIDE SEQUENCE [LARGE SCALE GENOMIC DNA]</scope>
    <source>
        <strain evidence="6">CGMCC 1.7061</strain>
    </source>
</reference>
<dbReference type="Gene3D" id="3.40.50.2300">
    <property type="match status" value="2"/>
</dbReference>
<keyword evidence="2 3" id="KW-0732">Signal</keyword>
<dbReference type="CDD" id="cd06268">
    <property type="entry name" value="PBP1_ABC_transporter_LIVBP-like"/>
    <property type="match status" value="1"/>
</dbReference>
<evidence type="ECO:0000256" key="1">
    <source>
        <dbReference type="ARBA" id="ARBA00010062"/>
    </source>
</evidence>
<dbReference type="InterPro" id="IPR022478">
    <property type="entry name" value="ABC_transptr_sub-bd_PQQ"/>
</dbReference>
<dbReference type="InterPro" id="IPR051010">
    <property type="entry name" value="BCAA_transport"/>
</dbReference>
<gene>
    <name evidence="5" type="ORF">SAMN04487963_3208</name>
</gene>
<feature type="domain" description="Leucine-binding protein" evidence="4">
    <location>
        <begin position="63"/>
        <end position="214"/>
    </location>
</feature>
<dbReference type="EMBL" id="FOUE01000005">
    <property type="protein sequence ID" value="SFM63575.1"/>
    <property type="molecule type" value="Genomic_DNA"/>
</dbReference>
<dbReference type="InterPro" id="IPR028081">
    <property type="entry name" value="Leu-bd"/>
</dbReference>
<name>A0A1I4SGH6_9GAMM</name>
<keyword evidence="6" id="KW-1185">Reference proteome</keyword>
<proteinExistence type="inferred from homology"/>
<evidence type="ECO:0000256" key="3">
    <source>
        <dbReference type="SAM" id="SignalP"/>
    </source>
</evidence>
<dbReference type="InterPro" id="IPR028082">
    <property type="entry name" value="Peripla_BP_I"/>
</dbReference>
<comment type="similarity">
    <text evidence="1">Belongs to the leucine-binding protein family.</text>
</comment>
<dbReference type="Proteomes" id="UP000198519">
    <property type="component" value="Unassembled WGS sequence"/>
</dbReference>
<organism evidence="5 6">
    <name type="scientific">Marinobacter zhejiangensis</name>
    <dbReference type="NCBI Taxonomy" id="488535"/>
    <lineage>
        <taxon>Bacteria</taxon>
        <taxon>Pseudomonadati</taxon>
        <taxon>Pseudomonadota</taxon>
        <taxon>Gammaproteobacteria</taxon>
        <taxon>Pseudomonadales</taxon>
        <taxon>Marinobacteraceae</taxon>
        <taxon>Marinobacter</taxon>
    </lineage>
</organism>